<evidence type="ECO:0000313" key="2">
    <source>
        <dbReference type="Proteomes" id="UP000664940"/>
    </source>
</evidence>
<dbReference type="Proteomes" id="UP000664940">
    <property type="component" value="Unassembled WGS sequence"/>
</dbReference>
<gene>
    <name evidence="1" type="ORF">HJG60_008996</name>
</gene>
<evidence type="ECO:0000313" key="1">
    <source>
        <dbReference type="EMBL" id="KAF6078062.1"/>
    </source>
</evidence>
<name>A0A833YPJ9_9CHIR</name>
<dbReference type="AlphaFoldDB" id="A0A833YPJ9"/>
<accession>A0A833YPJ9</accession>
<proteinExistence type="predicted"/>
<organism evidence="1 2">
    <name type="scientific">Phyllostomus discolor</name>
    <name type="common">pale spear-nosed bat</name>
    <dbReference type="NCBI Taxonomy" id="89673"/>
    <lineage>
        <taxon>Eukaryota</taxon>
        <taxon>Metazoa</taxon>
        <taxon>Chordata</taxon>
        <taxon>Craniata</taxon>
        <taxon>Vertebrata</taxon>
        <taxon>Euteleostomi</taxon>
        <taxon>Mammalia</taxon>
        <taxon>Eutheria</taxon>
        <taxon>Laurasiatheria</taxon>
        <taxon>Chiroptera</taxon>
        <taxon>Yangochiroptera</taxon>
        <taxon>Phyllostomidae</taxon>
        <taxon>Phyllostominae</taxon>
        <taxon>Phyllostomus</taxon>
    </lineage>
</organism>
<sequence>MWLKSKAVPAPSISPCMVLGSRSSQQHPAFPVHTGLAPGQARTCPVSSRVQVLGVHGEHHLQPPGSDIVWGEQGKVHVCSPLACSADGIHYCLISCSSPNLSPAHVLQSRSLTIFLGHDTLRKRSGCQL</sequence>
<dbReference type="EMBL" id="JABVXQ010000014">
    <property type="protein sequence ID" value="KAF6078062.1"/>
    <property type="molecule type" value="Genomic_DNA"/>
</dbReference>
<protein>
    <submittedName>
        <fullName evidence="1">Uncharacterized protein</fullName>
    </submittedName>
</protein>
<comment type="caution">
    <text evidence="1">The sequence shown here is derived from an EMBL/GenBank/DDBJ whole genome shotgun (WGS) entry which is preliminary data.</text>
</comment>
<reference evidence="1 2" key="1">
    <citation type="journal article" date="2020" name="Nature">
        <title>Six reference-quality genomes reveal evolution of bat adaptations.</title>
        <authorList>
            <person name="Jebb D."/>
            <person name="Huang Z."/>
            <person name="Pippel M."/>
            <person name="Hughes G.M."/>
            <person name="Lavrichenko K."/>
            <person name="Devanna P."/>
            <person name="Winkler S."/>
            <person name="Jermiin L.S."/>
            <person name="Skirmuntt E.C."/>
            <person name="Katzourakis A."/>
            <person name="Burkitt-Gray L."/>
            <person name="Ray D.A."/>
            <person name="Sullivan K.A.M."/>
            <person name="Roscito J.G."/>
            <person name="Kirilenko B.M."/>
            <person name="Davalos L.M."/>
            <person name="Corthals A.P."/>
            <person name="Power M.L."/>
            <person name="Jones G."/>
            <person name="Ransome R.D."/>
            <person name="Dechmann D.K.N."/>
            <person name="Locatelli A.G."/>
            <person name="Puechmaille S.J."/>
            <person name="Fedrigo O."/>
            <person name="Jarvis E.D."/>
            <person name="Hiller M."/>
            <person name="Vernes S.C."/>
            <person name="Myers E.W."/>
            <person name="Teeling E.C."/>
        </authorList>
    </citation>
    <scope>NUCLEOTIDE SEQUENCE [LARGE SCALE GENOMIC DNA]</scope>
    <source>
        <strain evidence="1">Bat1K_MPI-CBG_1</strain>
    </source>
</reference>